<protein>
    <submittedName>
        <fullName evidence="2">Uncharacterized protein</fullName>
    </submittedName>
</protein>
<dbReference type="Proteomes" id="UP001221142">
    <property type="component" value="Unassembled WGS sequence"/>
</dbReference>
<organism evidence="2 3">
    <name type="scientific">Roridomyces roridus</name>
    <dbReference type="NCBI Taxonomy" id="1738132"/>
    <lineage>
        <taxon>Eukaryota</taxon>
        <taxon>Fungi</taxon>
        <taxon>Dikarya</taxon>
        <taxon>Basidiomycota</taxon>
        <taxon>Agaricomycotina</taxon>
        <taxon>Agaricomycetes</taxon>
        <taxon>Agaricomycetidae</taxon>
        <taxon>Agaricales</taxon>
        <taxon>Marasmiineae</taxon>
        <taxon>Mycenaceae</taxon>
        <taxon>Roridomyces</taxon>
    </lineage>
</organism>
<evidence type="ECO:0000313" key="3">
    <source>
        <dbReference type="Proteomes" id="UP001221142"/>
    </source>
</evidence>
<feature type="signal peptide" evidence="1">
    <location>
        <begin position="1"/>
        <end position="18"/>
    </location>
</feature>
<feature type="chain" id="PRO_5041928206" evidence="1">
    <location>
        <begin position="19"/>
        <end position="122"/>
    </location>
</feature>
<name>A0AAD7FGX2_9AGAR</name>
<dbReference type="AlphaFoldDB" id="A0AAD7FGX2"/>
<accession>A0AAD7FGX2</accession>
<keyword evidence="1" id="KW-0732">Signal</keyword>
<evidence type="ECO:0000256" key="1">
    <source>
        <dbReference type="SAM" id="SignalP"/>
    </source>
</evidence>
<reference evidence="2" key="1">
    <citation type="submission" date="2023-03" db="EMBL/GenBank/DDBJ databases">
        <title>Massive genome expansion in bonnet fungi (Mycena s.s.) driven by repeated elements and novel gene families across ecological guilds.</title>
        <authorList>
            <consortium name="Lawrence Berkeley National Laboratory"/>
            <person name="Harder C.B."/>
            <person name="Miyauchi S."/>
            <person name="Viragh M."/>
            <person name="Kuo A."/>
            <person name="Thoen E."/>
            <person name="Andreopoulos B."/>
            <person name="Lu D."/>
            <person name="Skrede I."/>
            <person name="Drula E."/>
            <person name="Henrissat B."/>
            <person name="Morin E."/>
            <person name="Kohler A."/>
            <person name="Barry K."/>
            <person name="LaButti K."/>
            <person name="Morin E."/>
            <person name="Salamov A."/>
            <person name="Lipzen A."/>
            <person name="Mereny Z."/>
            <person name="Hegedus B."/>
            <person name="Baldrian P."/>
            <person name="Stursova M."/>
            <person name="Weitz H."/>
            <person name="Taylor A."/>
            <person name="Grigoriev I.V."/>
            <person name="Nagy L.G."/>
            <person name="Martin F."/>
            <person name="Kauserud H."/>
        </authorList>
    </citation>
    <scope>NUCLEOTIDE SEQUENCE</scope>
    <source>
        <strain evidence="2">9284</strain>
    </source>
</reference>
<dbReference type="EMBL" id="JARKIF010000020">
    <property type="protein sequence ID" value="KAJ7618003.1"/>
    <property type="molecule type" value="Genomic_DNA"/>
</dbReference>
<sequence length="122" mass="12469">MLTSALLLLAGALSTAQGQLVPVVSSFNAPHCCASFSAPACRNTSLATWSGVPENAFCKPTPGAVSLSITPGTEKNCQIDLYTTSNCNGVHGGFIASPPVTPSCYTASQEFASVRILCITTG</sequence>
<evidence type="ECO:0000313" key="2">
    <source>
        <dbReference type="EMBL" id="KAJ7618003.1"/>
    </source>
</evidence>
<keyword evidence="3" id="KW-1185">Reference proteome</keyword>
<gene>
    <name evidence="2" type="ORF">FB45DRAFT_216772</name>
</gene>
<comment type="caution">
    <text evidence="2">The sequence shown here is derived from an EMBL/GenBank/DDBJ whole genome shotgun (WGS) entry which is preliminary data.</text>
</comment>
<proteinExistence type="predicted"/>